<dbReference type="Gene3D" id="3.90.1140.10">
    <property type="entry name" value="Cyclic phosphodiesterase"/>
    <property type="match status" value="1"/>
</dbReference>
<dbReference type="RefSeq" id="XP_021873541.1">
    <property type="nucleotide sequence ID" value="XM_022014656.1"/>
</dbReference>
<reference evidence="2 3" key="1">
    <citation type="submission" date="2017-03" db="EMBL/GenBank/DDBJ databases">
        <title>Widespread Adenine N6-methylation of Active Genes in Fungi.</title>
        <authorList>
            <consortium name="DOE Joint Genome Institute"/>
            <person name="Mondo S.J."/>
            <person name="Dannebaum R.O."/>
            <person name="Kuo R.C."/>
            <person name="Louie K.B."/>
            <person name="Bewick A.J."/>
            <person name="Labutti K."/>
            <person name="Haridas S."/>
            <person name="Kuo A."/>
            <person name="Salamov A."/>
            <person name="Ahrendt S.R."/>
            <person name="Lau R."/>
            <person name="Bowen B.P."/>
            <person name="Lipzen A."/>
            <person name="Sullivan W."/>
            <person name="Andreopoulos W.B."/>
            <person name="Clum A."/>
            <person name="Lindquist E."/>
            <person name="Daum C."/>
            <person name="Northen T.R."/>
            <person name="Ramamoorthy G."/>
            <person name="Schmitz R.J."/>
            <person name="Gryganskyi A."/>
            <person name="Culley D."/>
            <person name="Magnuson J."/>
            <person name="James T.Y."/>
            <person name="O'Malley M.A."/>
            <person name="Stajich J.E."/>
            <person name="Spatafora J.W."/>
            <person name="Visel A."/>
            <person name="Grigoriev I.V."/>
        </authorList>
    </citation>
    <scope>NUCLEOTIDE SEQUENCE [LARGE SCALE GENOMIC DNA]</scope>
    <source>
        <strain evidence="2 3">NRRL Y-17943</strain>
    </source>
</reference>
<feature type="region of interest" description="Disordered" evidence="1">
    <location>
        <begin position="125"/>
        <end position="164"/>
    </location>
</feature>
<keyword evidence="3" id="KW-1185">Reference proteome</keyword>
<sequence>MDHKSLKSSDVILDLVVHTMSRPLVLTLKLDKGSTELLTSLRANYFPKHRNHLNAHLTLFHAIPPDRRGELDRLLQDICKHQKEFNISIARPSRMGKKGVMLHIRESGSRGVIEGIHSSIVRDLSKVEKGPPPGSKQYAEAAERGGRRGSASPLTDQDLEPLRSPHVTILNKAEDEGQVEDCHRDLVDLFNKMDGRQKHGTAIGLQLWEYNHGPWIHLHDYSFVSH</sequence>
<dbReference type="OrthoDB" id="5364416at2759"/>
<dbReference type="EMBL" id="NBSH01000002">
    <property type="protein sequence ID" value="ORX39756.1"/>
    <property type="molecule type" value="Genomic_DNA"/>
</dbReference>
<comment type="caution">
    <text evidence="2">The sequence shown here is derived from an EMBL/GenBank/DDBJ whole genome shotgun (WGS) entry which is preliminary data.</text>
</comment>
<evidence type="ECO:0008006" key="4">
    <source>
        <dbReference type="Google" id="ProtNLM"/>
    </source>
</evidence>
<dbReference type="InterPro" id="IPR009097">
    <property type="entry name" value="Cyclic_Pdiesterase"/>
</dbReference>
<protein>
    <recommendedName>
        <fullName evidence="4">2'-5' RNA ligase superfamily-domain-containing protein</fullName>
    </recommendedName>
</protein>
<dbReference type="STRING" id="4999.A0A1Y1UQN8"/>
<dbReference type="AlphaFoldDB" id="A0A1Y1UQN8"/>
<dbReference type="SUPFAM" id="SSF55144">
    <property type="entry name" value="LigT-like"/>
    <property type="match status" value="1"/>
</dbReference>
<dbReference type="InParanoid" id="A0A1Y1UQN8"/>
<dbReference type="Pfam" id="PF13563">
    <property type="entry name" value="2_5_RNA_ligase2"/>
    <property type="match status" value="1"/>
</dbReference>
<organism evidence="2 3">
    <name type="scientific">Kockovaella imperatae</name>
    <dbReference type="NCBI Taxonomy" id="4999"/>
    <lineage>
        <taxon>Eukaryota</taxon>
        <taxon>Fungi</taxon>
        <taxon>Dikarya</taxon>
        <taxon>Basidiomycota</taxon>
        <taxon>Agaricomycotina</taxon>
        <taxon>Tremellomycetes</taxon>
        <taxon>Tremellales</taxon>
        <taxon>Cuniculitremaceae</taxon>
        <taxon>Kockovaella</taxon>
    </lineage>
</organism>
<name>A0A1Y1UQN8_9TREE</name>
<evidence type="ECO:0000256" key="1">
    <source>
        <dbReference type="SAM" id="MobiDB-lite"/>
    </source>
</evidence>
<evidence type="ECO:0000313" key="3">
    <source>
        <dbReference type="Proteomes" id="UP000193218"/>
    </source>
</evidence>
<gene>
    <name evidence="2" type="ORF">BD324DRAFT_614868</name>
</gene>
<dbReference type="GeneID" id="33556464"/>
<proteinExistence type="predicted"/>
<accession>A0A1Y1UQN8</accession>
<dbReference type="Proteomes" id="UP000193218">
    <property type="component" value="Unassembled WGS sequence"/>
</dbReference>
<evidence type="ECO:0000313" key="2">
    <source>
        <dbReference type="EMBL" id="ORX39756.1"/>
    </source>
</evidence>